<dbReference type="RefSeq" id="WP_116651328.1">
    <property type="nucleotide sequence ID" value="NZ_QUZK01000042.1"/>
</dbReference>
<dbReference type="Gene3D" id="3.10.129.10">
    <property type="entry name" value="Hotdog Thioesterase"/>
    <property type="match status" value="1"/>
</dbReference>
<reference evidence="1 2" key="1">
    <citation type="submission" date="2018-08" db="EMBL/GenBank/DDBJ databases">
        <title>Wenzhouxiangella salilacus sp. nov., a novel bacterium isolated from a saline lake in Xinjiang Province, China.</title>
        <authorList>
            <person name="Han S."/>
        </authorList>
    </citation>
    <scope>NUCLEOTIDE SEQUENCE [LARGE SCALE GENOMIC DNA]</scope>
    <source>
        <strain evidence="1 2">XDB06</strain>
    </source>
</reference>
<organism evidence="1 2">
    <name type="scientific">Wenzhouxiangella sediminis</name>
    <dbReference type="NCBI Taxonomy" id="1792836"/>
    <lineage>
        <taxon>Bacteria</taxon>
        <taxon>Pseudomonadati</taxon>
        <taxon>Pseudomonadota</taxon>
        <taxon>Gammaproteobacteria</taxon>
        <taxon>Chromatiales</taxon>
        <taxon>Wenzhouxiangellaceae</taxon>
        <taxon>Wenzhouxiangella</taxon>
    </lineage>
</organism>
<name>A0A3E1K6Z4_9GAMM</name>
<gene>
    <name evidence="1" type="ORF">DZC52_11745</name>
</gene>
<comment type="caution">
    <text evidence="1">The sequence shown here is derived from an EMBL/GenBank/DDBJ whole genome shotgun (WGS) entry which is preliminary data.</text>
</comment>
<dbReference type="EMBL" id="QUZK01000042">
    <property type="protein sequence ID" value="RFF29743.1"/>
    <property type="molecule type" value="Genomic_DNA"/>
</dbReference>
<evidence type="ECO:0000313" key="1">
    <source>
        <dbReference type="EMBL" id="RFF29743.1"/>
    </source>
</evidence>
<keyword evidence="2" id="KW-1185">Reference proteome</keyword>
<dbReference type="AlphaFoldDB" id="A0A3E1K6Z4"/>
<proteinExistence type="predicted"/>
<protein>
    <submittedName>
        <fullName evidence="1">DUF4442 domain-containing protein</fullName>
    </submittedName>
</protein>
<dbReference type="InterPro" id="IPR029069">
    <property type="entry name" value="HotDog_dom_sf"/>
</dbReference>
<dbReference type="InterPro" id="IPR027961">
    <property type="entry name" value="DUF4442"/>
</dbReference>
<dbReference type="OrthoDB" id="9814774at2"/>
<evidence type="ECO:0000313" key="2">
    <source>
        <dbReference type="Proteomes" id="UP000260351"/>
    </source>
</evidence>
<accession>A0A3E1K6Z4</accession>
<dbReference type="SUPFAM" id="SSF54637">
    <property type="entry name" value="Thioesterase/thiol ester dehydrase-isomerase"/>
    <property type="match status" value="1"/>
</dbReference>
<sequence length="154" mass="17967">MNAWTMRLLFNLYPPYLGTGIVVQHIAPDFRHIVVDMKLRFYNRNYVGTHFGGSLSAMTDPFYMLMVMKNLGSDYIVWDKFGTIDYRKPGRGRVRAEFRIDEPFLAEIREATAGGRKFEPTLAVDIVDEEGDVVSHTTRTLYIRRKRRKRVAEE</sequence>
<dbReference type="Proteomes" id="UP000260351">
    <property type="component" value="Unassembled WGS sequence"/>
</dbReference>
<dbReference type="Pfam" id="PF14539">
    <property type="entry name" value="DUF4442"/>
    <property type="match status" value="1"/>
</dbReference>